<reference evidence="4 5" key="1">
    <citation type="submission" date="2024-08" db="EMBL/GenBank/DDBJ databases">
        <authorList>
            <person name="Ishaq N."/>
        </authorList>
    </citation>
    <scope>NUCLEOTIDE SEQUENCE [LARGE SCALE GENOMIC DNA]</scope>
    <source>
        <strain evidence="4 5">DSM 18651</strain>
    </source>
</reference>
<sequence length="277" mass="31091">MRKYFGLIVLFLGFCSVNAVGAERSPIVIGDKLQFSSKILGENRSLNIYLPSSYTKMEDKKYPVIYLLDGSMGEDFIHIAGLVQFGSFPWINMLSESILVGIANVDRKRDFTFPSKVARDRKEFPSSGGSEKFIEALEKEIRPLIESEYRVNGESTLIGQSLGGLLATEILFKRAGLFNHYIIISPSLWWSGESLLTDLPEDCCDAKSVYIGVGKEGEVMERLANRLFSKLNTEKNKGEVHFGYFEELGHGDTLHLAVYDAFDRIFSAGRVENKSEN</sequence>
<protein>
    <submittedName>
        <fullName evidence="4">Alpha/beta hydrolase</fullName>
    </submittedName>
</protein>
<gene>
    <name evidence="4" type="ORF">ACCI49_16570</name>
</gene>
<keyword evidence="3" id="KW-0732">Signal</keyword>
<dbReference type="SUPFAM" id="SSF53474">
    <property type="entry name" value="alpha/beta-Hydrolases"/>
    <property type="match status" value="1"/>
</dbReference>
<dbReference type="Proteomes" id="UP001569428">
    <property type="component" value="Unassembled WGS sequence"/>
</dbReference>
<dbReference type="PANTHER" id="PTHR40841:SF2">
    <property type="entry name" value="SIDEROPHORE-DEGRADING ESTERASE (EUROFUNG)"/>
    <property type="match status" value="1"/>
</dbReference>
<dbReference type="Gene3D" id="3.40.50.1820">
    <property type="entry name" value="alpha/beta hydrolase"/>
    <property type="match status" value="1"/>
</dbReference>
<dbReference type="RefSeq" id="WP_371840208.1">
    <property type="nucleotide sequence ID" value="NZ_JBGMEK010000044.1"/>
</dbReference>
<keyword evidence="2 4" id="KW-0378">Hydrolase</keyword>
<evidence type="ECO:0000313" key="4">
    <source>
        <dbReference type="EMBL" id="MFA0812529.1"/>
    </source>
</evidence>
<accession>A0ABV4P3H7</accession>
<name>A0ABV4P3H7_9GAMM</name>
<dbReference type="EMBL" id="JBGMEK010000044">
    <property type="protein sequence ID" value="MFA0812529.1"/>
    <property type="molecule type" value="Genomic_DNA"/>
</dbReference>
<dbReference type="PANTHER" id="PTHR40841">
    <property type="entry name" value="SIDEROPHORE TRIACETYLFUSARININE C ESTERASE"/>
    <property type="match status" value="1"/>
</dbReference>
<feature type="chain" id="PRO_5047065912" evidence="3">
    <location>
        <begin position="22"/>
        <end position="277"/>
    </location>
</feature>
<dbReference type="GO" id="GO:0016787">
    <property type="term" value="F:hydrolase activity"/>
    <property type="evidence" value="ECO:0007669"/>
    <property type="project" value="UniProtKB-KW"/>
</dbReference>
<keyword evidence="5" id="KW-1185">Reference proteome</keyword>
<proteinExistence type="inferred from homology"/>
<evidence type="ECO:0000256" key="2">
    <source>
        <dbReference type="ARBA" id="ARBA00022801"/>
    </source>
</evidence>
<organism evidence="4 5">
    <name type="scientific">Microbulbifer epialgicus</name>
    <dbReference type="NCBI Taxonomy" id="393907"/>
    <lineage>
        <taxon>Bacteria</taxon>
        <taxon>Pseudomonadati</taxon>
        <taxon>Pseudomonadota</taxon>
        <taxon>Gammaproteobacteria</taxon>
        <taxon>Cellvibrionales</taxon>
        <taxon>Microbulbiferaceae</taxon>
        <taxon>Microbulbifer</taxon>
    </lineage>
</organism>
<evidence type="ECO:0000256" key="3">
    <source>
        <dbReference type="SAM" id="SignalP"/>
    </source>
</evidence>
<comment type="caution">
    <text evidence="4">The sequence shown here is derived from an EMBL/GenBank/DDBJ whole genome shotgun (WGS) entry which is preliminary data.</text>
</comment>
<feature type="signal peptide" evidence="3">
    <location>
        <begin position="1"/>
        <end position="21"/>
    </location>
</feature>
<evidence type="ECO:0000256" key="1">
    <source>
        <dbReference type="ARBA" id="ARBA00005622"/>
    </source>
</evidence>
<dbReference type="InterPro" id="IPR029058">
    <property type="entry name" value="AB_hydrolase_fold"/>
</dbReference>
<evidence type="ECO:0000313" key="5">
    <source>
        <dbReference type="Proteomes" id="UP001569428"/>
    </source>
</evidence>
<dbReference type="Pfam" id="PF00756">
    <property type="entry name" value="Esterase"/>
    <property type="match status" value="1"/>
</dbReference>
<dbReference type="InterPro" id="IPR052558">
    <property type="entry name" value="Siderophore_Hydrolase_D"/>
</dbReference>
<dbReference type="InterPro" id="IPR000801">
    <property type="entry name" value="Esterase-like"/>
</dbReference>
<comment type="similarity">
    <text evidence="1">Belongs to the esterase D family.</text>
</comment>